<feature type="domain" description="ABC transmembrane type-1" evidence="7">
    <location>
        <begin position="75"/>
        <end position="256"/>
    </location>
</feature>
<dbReference type="PANTHER" id="PTHR30177:SF4">
    <property type="entry name" value="OSMOPROTECTANT IMPORT PERMEASE PROTEIN OSMW"/>
    <property type="match status" value="1"/>
</dbReference>
<dbReference type="CDD" id="cd06261">
    <property type="entry name" value="TM_PBP2"/>
    <property type="match status" value="1"/>
</dbReference>
<comment type="similarity">
    <text evidence="6">Belongs to the binding-protein-dependent transport system permease family.</text>
</comment>
<dbReference type="Pfam" id="PF00528">
    <property type="entry name" value="BPD_transp_1"/>
    <property type="match status" value="1"/>
</dbReference>
<dbReference type="GO" id="GO:0055085">
    <property type="term" value="P:transmembrane transport"/>
    <property type="evidence" value="ECO:0007669"/>
    <property type="project" value="InterPro"/>
</dbReference>
<dbReference type="GO" id="GO:0031460">
    <property type="term" value="P:glycine betaine transport"/>
    <property type="evidence" value="ECO:0007669"/>
    <property type="project" value="TreeGrafter"/>
</dbReference>
<dbReference type="EMBL" id="JAMOIL010000006">
    <property type="protein sequence ID" value="MCM0619852.1"/>
    <property type="molecule type" value="Genomic_DNA"/>
</dbReference>
<dbReference type="InterPro" id="IPR000515">
    <property type="entry name" value="MetI-like"/>
</dbReference>
<feature type="transmembrane region" description="Helical" evidence="6">
    <location>
        <begin position="237"/>
        <end position="259"/>
    </location>
</feature>
<protein>
    <submittedName>
        <fullName evidence="8">ABC transporter permease</fullName>
    </submittedName>
</protein>
<evidence type="ECO:0000256" key="1">
    <source>
        <dbReference type="ARBA" id="ARBA00004141"/>
    </source>
</evidence>
<dbReference type="PROSITE" id="PS50928">
    <property type="entry name" value="ABC_TM1"/>
    <property type="match status" value="1"/>
</dbReference>
<sequence>MSQSALALGNTSRPKKTIDGSRGAYLIDRYGLVVAPFLIAALALVLFLYYQSLDVPNAVTQVRTSLDPEELRAETLRHIEISFLATLLVLVVAIPAGVLLTRPRFRRLAPFVLGIANAGQALPAYGLIVIGLTISGQGVFSVVWTLALFALLPVLRNTMVGLQAVDKNVVEAGRGMGMTKMAILFKIELPLSIPVILAGVRTTIVITIGMAALAFLIGGGGLGITISTGLKLAQDSVLIVGAVLVAIVALTFDWIAACAERLLKPKGL</sequence>
<keyword evidence="2 6" id="KW-0813">Transport</keyword>
<feature type="transmembrane region" description="Helical" evidence="6">
    <location>
        <begin position="30"/>
        <end position="50"/>
    </location>
</feature>
<dbReference type="PANTHER" id="PTHR30177">
    <property type="entry name" value="GLYCINE BETAINE/L-PROLINE TRANSPORT SYSTEM PERMEASE PROTEIN PROW"/>
    <property type="match status" value="1"/>
</dbReference>
<name>A0A9X2IE30_9ACTN</name>
<dbReference type="AlphaFoldDB" id="A0A9X2IE30"/>
<keyword evidence="4 6" id="KW-1133">Transmembrane helix</keyword>
<reference evidence="8" key="1">
    <citation type="submission" date="2022-05" db="EMBL/GenBank/DDBJ databases">
        <authorList>
            <person name="Tuo L."/>
        </authorList>
    </citation>
    <scope>NUCLEOTIDE SEQUENCE</scope>
    <source>
        <strain evidence="8">BSK12Z-4</strain>
    </source>
</reference>
<evidence type="ECO:0000256" key="5">
    <source>
        <dbReference type="ARBA" id="ARBA00023136"/>
    </source>
</evidence>
<keyword evidence="3 6" id="KW-0812">Transmembrane</keyword>
<proteinExistence type="inferred from homology"/>
<feature type="transmembrane region" description="Helical" evidence="6">
    <location>
        <begin position="191"/>
        <end position="217"/>
    </location>
</feature>
<evidence type="ECO:0000313" key="8">
    <source>
        <dbReference type="EMBL" id="MCM0619852.1"/>
    </source>
</evidence>
<dbReference type="InterPro" id="IPR035906">
    <property type="entry name" value="MetI-like_sf"/>
</dbReference>
<evidence type="ECO:0000256" key="3">
    <source>
        <dbReference type="ARBA" id="ARBA00022692"/>
    </source>
</evidence>
<evidence type="ECO:0000256" key="6">
    <source>
        <dbReference type="RuleBase" id="RU363032"/>
    </source>
</evidence>
<dbReference type="Proteomes" id="UP001139485">
    <property type="component" value="Unassembled WGS sequence"/>
</dbReference>
<evidence type="ECO:0000256" key="4">
    <source>
        <dbReference type="ARBA" id="ARBA00022989"/>
    </source>
</evidence>
<keyword evidence="5 6" id="KW-0472">Membrane</keyword>
<dbReference type="InterPro" id="IPR051204">
    <property type="entry name" value="ABC_transp_perm/SBD"/>
</dbReference>
<evidence type="ECO:0000259" key="7">
    <source>
        <dbReference type="PROSITE" id="PS50928"/>
    </source>
</evidence>
<dbReference type="Gene3D" id="1.10.3720.10">
    <property type="entry name" value="MetI-like"/>
    <property type="match status" value="1"/>
</dbReference>
<dbReference type="RefSeq" id="WP_250051488.1">
    <property type="nucleotide sequence ID" value="NZ_JAMJPH010000001.1"/>
</dbReference>
<feature type="transmembrane region" description="Helical" evidence="6">
    <location>
        <begin position="81"/>
        <end position="101"/>
    </location>
</feature>
<dbReference type="SUPFAM" id="SSF161098">
    <property type="entry name" value="MetI-like"/>
    <property type="match status" value="1"/>
</dbReference>
<feature type="transmembrane region" description="Helical" evidence="6">
    <location>
        <begin position="108"/>
        <end position="132"/>
    </location>
</feature>
<keyword evidence="9" id="KW-1185">Reference proteome</keyword>
<dbReference type="GO" id="GO:0005886">
    <property type="term" value="C:plasma membrane"/>
    <property type="evidence" value="ECO:0007669"/>
    <property type="project" value="UniProtKB-SubCell"/>
</dbReference>
<organism evidence="8 9">
    <name type="scientific">Nocardioides bruguierae</name>
    <dbReference type="NCBI Taxonomy" id="2945102"/>
    <lineage>
        <taxon>Bacteria</taxon>
        <taxon>Bacillati</taxon>
        <taxon>Actinomycetota</taxon>
        <taxon>Actinomycetes</taxon>
        <taxon>Propionibacteriales</taxon>
        <taxon>Nocardioidaceae</taxon>
        <taxon>Nocardioides</taxon>
    </lineage>
</organism>
<evidence type="ECO:0000313" key="9">
    <source>
        <dbReference type="Proteomes" id="UP001139485"/>
    </source>
</evidence>
<comment type="caution">
    <text evidence="8">The sequence shown here is derived from an EMBL/GenBank/DDBJ whole genome shotgun (WGS) entry which is preliminary data.</text>
</comment>
<gene>
    <name evidence="8" type="ORF">M8330_06040</name>
</gene>
<feature type="transmembrane region" description="Helical" evidence="6">
    <location>
        <begin position="138"/>
        <end position="155"/>
    </location>
</feature>
<comment type="subcellular location">
    <subcellularLocation>
        <location evidence="6">Cell membrane</location>
        <topology evidence="6">Multi-pass membrane protein</topology>
    </subcellularLocation>
    <subcellularLocation>
        <location evidence="1">Membrane</location>
        <topology evidence="1">Multi-pass membrane protein</topology>
    </subcellularLocation>
</comment>
<evidence type="ECO:0000256" key="2">
    <source>
        <dbReference type="ARBA" id="ARBA00022448"/>
    </source>
</evidence>
<accession>A0A9X2IE30</accession>